<comment type="caution">
    <text evidence="1">The sequence shown here is derived from an EMBL/GenBank/DDBJ whole genome shotgun (WGS) entry which is preliminary data.</text>
</comment>
<dbReference type="Proteomes" id="UP000078046">
    <property type="component" value="Unassembled WGS sequence"/>
</dbReference>
<evidence type="ECO:0000313" key="1">
    <source>
        <dbReference type="EMBL" id="OAF71758.1"/>
    </source>
</evidence>
<gene>
    <name evidence="1" type="ORF">A3Q56_00453</name>
</gene>
<organism evidence="1 2">
    <name type="scientific">Intoshia linei</name>
    <dbReference type="NCBI Taxonomy" id="1819745"/>
    <lineage>
        <taxon>Eukaryota</taxon>
        <taxon>Metazoa</taxon>
        <taxon>Spiralia</taxon>
        <taxon>Lophotrochozoa</taxon>
        <taxon>Mesozoa</taxon>
        <taxon>Orthonectida</taxon>
        <taxon>Rhopaluridae</taxon>
        <taxon>Intoshia</taxon>
    </lineage>
</organism>
<evidence type="ECO:0000313" key="2">
    <source>
        <dbReference type="Proteomes" id="UP000078046"/>
    </source>
</evidence>
<protein>
    <submittedName>
        <fullName evidence="1">Uncharacterized protein</fullName>
    </submittedName>
</protein>
<reference evidence="1 2" key="1">
    <citation type="submission" date="2016-04" db="EMBL/GenBank/DDBJ databases">
        <title>The genome of Intoshia linei affirms orthonectids as highly simplified spiralians.</title>
        <authorList>
            <person name="Mikhailov K.V."/>
            <person name="Slusarev G.S."/>
            <person name="Nikitin M.A."/>
            <person name="Logacheva M.D."/>
            <person name="Penin A."/>
            <person name="Aleoshin V."/>
            <person name="Panchin Y.V."/>
        </authorList>
    </citation>
    <scope>NUCLEOTIDE SEQUENCE [LARGE SCALE GENOMIC DNA]</scope>
    <source>
        <strain evidence="1">Intl2013</strain>
        <tissue evidence="1">Whole animal</tissue>
    </source>
</reference>
<dbReference type="AlphaFoldDB" id="A0A177BBQ2"/>
<accession>A0A177BBQ2</accession>
<name>A0A177BBQ2_9BILA</name>
<sequence length="70" mass="8067">MSCVQANLYFNETLGRQIIVLADKTDQMFISNTISQCSKSLLDSNLLQKIIYAILSTFLDFEKLEKEEMK</sequence>
<proteinExistence type="predicted"/>
<keyword evidence="2" id="KW-1185">Reference proteome</keyword>
<dbReference type="EMBL" id="LWCA01000026">
    <property type="protein sequence ID" value="OAF71758.1"/>
    <property type="molecule type" value="Genomic_DNA"/>
</dbReference>